<evidence type="ECO:0000256" key="6">
    <source>
        <dbReference type="ARBA" id="ARBA00022723"/>
    </source>
</evidence>
<keyword evidence="17" id="KW-1185">Reference proteome</keyword>
<evidence type="ECO:0000256" key="1">
    <source>
        <dbReference type="ARBA" id="ARBA00004429"/>
    </source>
</evidence>
<keyword evidence="9" id="KW-0408">Iron</keyword>
<keyword evidence="4" id="KW-0997">Cell inner membrane</keyword>
<feature type="transmembrane region" description="Helical" evidence="12">
    <location>
        <begin position="47"/>
        <end position="67"/>
    </location>
</feature>
<dbReference type="RefSeq" id="WP_096347047.1">
    <property type="nucleotide sequence ID" value="NZ_CP033116.1"/>
</dbReference>
<keyword evidence="7 12" id="KW-1133">Transmembrane helix</keyword>
<evidence type="ECO:0000259" key="13">
    <source>
        <dbReference type="Pfam" id="PF00487"/>
    </source>
</evidence>
<organism evidence="14 16">
    <name type="scientific">Halopseudomonas pelagia</name>
    <dbReference type="NCBI Taxonomy" id="553151"/>
    <lineage>
        <taxon>Bacteria</taxon>
        <taxon>Pseudomonadati</taxon>
        <taxon>Pseudomonadota</taxon>
        <taxon>Gammaproteobacteria</taxon>
        <taxon>Pseudomonadales</taxon>
        <taxon>Pseudomonadaceae</taxon>
        <taxon>Halopseudomonas</taxon>
    </lineage>
</organism>
<feature type="transmembrane region" description="Helical" evidence="12">
    <location>
        <begin position="237"/>
        <end position="264"/>
    </location>
</feature>
<feature type="transmembrane region" description="Helical" evidence="12">
    <location>
        <begin position="87"/>
        <end position="109"/>
    </location>
</feature>
<evidence type="ECO:0000313" key="14">
    <source>
        <dbReference type="EMBL" id="PCC98843.1"/>
    </source>
</evidence>
<keyword evidence="11 12" id="KW-0472">Membrane</keyword>
<dbReference type="CDD" id="cd03512">
    <property type="entry name" value="Alkane-hydroxylase"/>
    <property type="match status" value="1"/>
</dbReference>
<evidence type="ECO:0000256" key="9">
    <source>
        <dbReference type="ARBA" id="ARBA00023004"/>
    </source>
</evidence>
<accession>A0AA91U149</accession>
<dbReference type="GO" id="GO:0005886">
    <property type="term" value="C:plasma membrane"/>
    <property type="evidence" value="ECO:0007669"/>
    <property type="project" value="UniProtKB-SubCell"/>
</dbReference>
<dbReference type="Proteomes" id="UP000344571">
    <property type="component" value="Chromosome"/>
</dbReference>
<dbReference type="PANTHER" id="PTHR38674">
    <property type="entry name" value="ALKANE 1-MONOOXYGENASE 1"/>
    <property type="match status" value="1"/>
</dbReference>
<dbReference type="GO" id="GO:0046872">
    <property type="term" value="F:metal ion binding"/>
    <property type="evidence" value="ECO:0007669"/>
    <property type="project" value="UniProtKB-KW"/>
</dbReference>
<dbReference type="Pfam" id="PF00487">
    <property type="entry name" value="FA_desaturase"/>
    <property type="match status" value="1"/>
</dbReference>
<keyword evidence="5 12" id="KW-0812">Transmembrane</keyword>
<reference evidence="14 16" key="1">
    <citation type="submission" date="2017-09" db="EMBL/GenBank/DDBJ databases">
        <title>Bacterial and phytoplankton interrelationship in Kongsfjorden, an Arctic fjord.</title>
        <authorList>
            <person name="Sinha R."/>
            <person name="Krishnan K."/>
        </authorList>
    </citation>
    <scope>NUCLEOTIDE SEQUENCE [LARGE SCALE GENOMIC DNA]</scope>
    <source>
        <strain evidence="14 16">58</strain>
    </source>
</reference>
<dbReference type="EMBL" id="NWMT01000175">
    <property type="protein sequence ID" value="PCC98843.1"/>
    <property type="molecule type" value="Genomic_DNA"/>
</dbReference>
<gene>
    <name evidence="14" type="ORF">CO192_13285</name>
    <name evidence="15" type="ORF">EAO82_19385</name>
</gene>
<evidence type="ECO:0000256" key="11">
    <source>
        <dbReference type="ARBA" id="ARBA00023136"/>
    </source>
</evidence>
<evidence type="ECO:0000256" key="2">
    <source>
        <dbReference type="ARBA" id="ARBA00010823"/>
    </source>
</evidence>
<dbReference type="Proteomes" id="UP000243750">
    <property type="component" value="Unassembled WGS sequence"/>
</dbReference>
<name>A0AA91U149_9GAMM</name>
<proteinExistence type="inferred from homology"/>
<comment type="subcellular location">
    <subcellularLocation>
        <location evidence="1">Cell inner membrane</location>
        <topology evidence="1">Multi-pass membrane protein</topology>
    </subcellularLocation>
</comment>
<evidence type="ECO:0000313" key="15">
    <source>
        <dbReference type="EMBL" id="QFY58327.1"/>
    </source>
</evidence>
<evidence type="ECO:0000313" key="17">
    <source>
        <dbReference type="Proteomes" id="UP000344571"/>
    </source>
</evidence>
<dbReference type="GO" id="GO:0006629">
    <property type="term" value="P:lipid metabolic process"/>
    <property type="evidence" value="ECO:0007669"/>
    <property type="project" value="InterPro"/>
</dbReference>
<dbReference type="GO" id="GO:0004497">
    <property type="term" value="F:monooxygenase activity"/>
    <property type="evidence" value="ECO:0007669"/>
    <property type="project" value="UniProtKB-KW"/>
</dbReference>
<evidence type="ECO:0000313" key="16">
    <source>
        <dbReference type="Proteomes" id="UP000243750"/>
    </source>
</evidence>
<reference evidence="15 17" key="2">
    <citation type="submission" date="2018-10" db="EMBL/GenBank/DDBJ databases">
        <title>Complete genome sequence of Pseudomonas pelagia strain Kongs-67.</title>
        <authorList>
            <person name="Sinha R.K."/>
            <person name="Krishnan K."/>
        </authorList>
    </citation>
    <scope>NUCLEOTIDE SEQUENCE [LARGE SCALE GENOMIC DNA]</scope>
    <source>
        <strain evidence="15 17">Kongs-67</strain>
    </source>
</reference>
<evidence type="ECO:0000256" key="10">
    <source>
        <dbReference type="ARBA" id="ARBA00023033"/>
    </source>
</evidence>
<sequence length="402" mass="45987">MNSAAQAAPPASDYVDRKRHLWLFSLLVPCTALIGPLMYMLVSPKLLWLWMPTLFSYTVIPLLDALIGEDRSNPPEEAVPALEADRYYRYVTYALVPILWLSFLVSVIFLGTHELPWHGTLAVVLAAGGTLGYGLNLGHEMGHKKTTLERWLAKITLALGFYGHFFVEHNRGHHRDVATPADPASARMGESIYRFVFREMPGAFFRAWDLEAERLDRCGKSVWSLDNEIIQPALISIVLYATLVAILGLDIIPALLLIAFWGAFQLTQANYIEHYGLLRQQLPNGRYERCQPWHSWNSNHLFSNWALFHLQRHSDHHAHPTRRYQSLRDFPDLPRLPNGYFGMYLVAYFPPLWFKLMDKRLLAAVGWDPARINFEPAKRDRLMRQYALGNGGHAQPDTEVVA</sequence>
<evidence type="ECO:0000256" key="3">
    <source>
        <dbReference type="ARBA" id="ARBA00022475"/>
    </source>
</evidence>
<keyword evidence="3" id="KW-1003">Cell membrane</keyword>
<feature type="transmembrane region" description="Helical" evidence="12">
    <location>
        <begin position="115"/>
        <end position="135"/>
    </location>
</feature>
<feature type="domain" description="Fatty acid desaturase" evidence="13">
    <location>
        <begin position="117"/>
        <end position="329"/>
    </location>
</feature>
<evidence type="ECO:0000256" key="4">
    <source>
        <dbReference type="ARBA" id="ARBA00022519"/>
    </source>
</evidence>
<feature type="transmembrane region" description="Helical" evidence="12">
    <location>
        <begin position="21"/>
        <end position="41"/>
    </location>
</feature>
<dbReference type="EMBL" id="CP033116">
    <property type="protein sequence ID" value="QFY58327.1"/>
    <property type="molecule type" value="Genomic_DNA"/>
</dbReference>
<keyword evidence="10" id="KW-0503">Monooxygenase</keyword>
<keyword evidence="6" id="KW-0479">Metal-binding</keyword>
<protein>
    <submittedName>
        <fullName evidence="14">Alkane 1-monooxygenase</fullName>
    </submittedName>
</protein>
<dbReference type="InterPro" id="IPR033885">
    <property type="entry name" value="AlkB/XylM"/>
</dbReference>
<dbReference type="PANTHER" id="PTHR38674:SF1">
    <property type="entry name" value="ALKANE 1-MONOOXYGENASE 1"/>
    <property type="match status" value="1"/>
</dbReference>
<keyword evidence="8" id="KW-0560">Oxidoreductase</keyword>
<comment type="similarity">
    <text evidence="2">Belongs to the fatty acid desaturase type 1 family. AlkB subfamily.</text>
</comment>
<evidence type="ECO:0000256" key="7">
    <source>
        <dbReference type="ARBA" id="ARBA00022989"/>
    </source>
</evidence>
<dbReference type="InterPro" id="IPR005804">
    <property type="entry name" value="FA_desaturase_dom"/>
</dbReference>
<evidence type="ECO:0000256" key="5">
    <source>
        <dbReference type="ARBA" id="ARBA00022692"/>
    </source>
</evidence>
<evidence type="ECO:0000256" key="8">
    <source>
        <dbReference type="ARBA" id="ARBA00023002"/>
    </source>
</evidence>
<dbReference type="AlphaFoldDB" id="A0AA91U149"/>
<evidence type="ECO:0000256" key="12">
    <source>
        <dbReference type="SAM" id="Phobius"/>
    </source>
</evidence>